<accession>A0A7Y2W501</accession>
<evidence type="ECO:0000313" key="3">
    <source>
        <dbReference type="Proteomes" id="UP000530654"/>
    </source>
</evidence>
<dbReference type="Gene3D" id="3.10.450.50">
    <property type="match status" value="1"/>
</dbReference>
<protein>
    <submittedName>
        <fullName evidence="2">SnoaL-like domain-containing protein</fullName>
    </submittedName>
</protein>
<gene>
    <name evidence="2" type="ORF">HLI17_10500</name>
</gene>
<reference evidence="2 3" key="1">
    <citation type="submission" date="2020-04" db="EMBL/GenBank/DDBJ databases">
        <title>Rhizobium bacterial biofertilizers improve the content of phenolic compounds of Lactuca sativa L. under non-saline and saline-stress conditions.</title>
        <authorList>
            <person name="Ayuso-Calles M."/>
            <person name="Garcia-Estevez I."/>
            <person name="Jimenez-Gomez A."/>
            <person name="Flores-Felix J.D."/>
            <person name="Escribano-Bailon M."/>
            <person name="Rivas R."/>
        </authorList>
    </citation>
    <scope>NUCLEOTIDE SEQUENCE [LARGE SCALE GENOMIC DNA]</scope>
    <source>
        <strain evidence="2 3">GPTR02</strain>
    </source>
</reference>
<comment type="caution">
    <text evidence="2">The sequence shown here is derived from an EMBL/GenBank/DDBJ whole genome shotgun (WGS) entry which is preliminary data.</text>
</comment>
<dbReference type="Pfam" id="PF13474">
    <property type="entry name" value="SnoaL_3"/>
    <property type="match status" value="1"/>
</dbReference>
<organism evidence="2 3">
    <name type="scientific">Rhizobium laguerreae</name>
    <dbReference type="NCBI Taxonomy" id="1076926"/>
    <lineage>
        <taxon>Bacteria</taxon>
        <taxon>Pseudomonadati</taxon>
        <taxon>Pseudomonadota</taxon>
        <taxon>Alphaproteobacteria</taxon>
        <taxon>Hyphomicrobiales</taxon>
        <taxon>Rhizobiaceae</taxon>
        <taxon>Rhizobium/Agrobacterium group</taxon>
        <taxon>Rhizobium</taxon>
    </lineage>
</organism>
<proteinExistence type="predicted"/>
<feature type="domain" description="SnoaL-like" evidence="1">
    <location>
        <begin position="22"/>
        <end position="137"/>
    </location>
</feature>
<dbReference type="InterPro" id="IPR037401">
    <property type="entry name" value="SnoaL-like"/>
</dbReference>
<evidence type="ECO:0000259" key="1">
    <source>
        <dbReference type="Pfam" id="PF13474"/>
    </source>
</evidence>
<name>A0A7Y2W501_9HYPH</name>
<sequence>MQRHLREITGNEAKTGDGPLDALIEFYRAFNAADMTALEAIWVEGDAPSMDNPIGGIRRGWGAIAEGYSRLLEGQAKVQVAFHDFTSQGGEDWHLFVGRERGRCETPEERLDVAFRTTRWFVRMNDTWRQLHHHGSVEDPKMLADYQRLIFGGRAKDSQYQGIADTNV</sequence>
<dbReference type="EMBL" id="JABEQY010000008">
    <property type="protein sequence ID" value="NNH63726.1"/>
    <property type="molecule type" value="Genomic_DNA"/>
</dbReference>
<dbReference type="RefSeq" id="WP_170280500.1">
    <property type="nucleotide sequence ID" value="NZ_JABEQY010000008.1"/>
</dbReference>
<dbReference type="AlphaFoldDB" id="A0A7Y2W501"/>
<dbReference type="Proteomes" id="UP000530654">
    <property type="component" value="Unassembled WGS sequence"/>
</dbReference>
<evidence type="ECO:0000313" key="2">
    <source>
        <dbReference type="EMBL" id="NNH63726.1"/>
    </source>
</evidence>
<dbReference type="InterPro" id="IPR032710">
    <property type="entry name" value="NTF2-like_dom_sf"/>
</dbReference>
<dbReference type="SUPFAM" id="SSF54427">
    <property type="entry name" value="NTF2-like"/>
    <property type="match status" value="1"/>
</dbReference>